<dbReference type="SMART" id="SM00456">
    <property type="entry name" value="WW"/>
    <property type="match status" value="1"/>
</dbReference>
<dbReference type="GO" id="GO:0001540">
    <property type="term" value="F:amyloid-beta binding"/>
    <property type="evidence" value="ECO:0007669"/>
    <property type="project" value="InterPro"/>
</dbReference>
<dbReference type="Gene3D" id="2.30.29.30">
    <property type="entry name" value="Pleckstrin-homology domain (PH domain)/Phosphotyrosine-binding domain (PTB)"/>
    <property type="match status" value="2"/>
</dbReference>
<proteinExistence type="predicted"/>
<dbReference type="PROSITE" id="PS01179">
    <property type="entry name" value="PID"/>
    <property type="match status" value="1"/>
</dbReference>
<keyword evidence="5" id="KW-1185">Reference proteome</keyword>
<name>A0A915EA87_9BILA</name>
<evidence type="ECO:0000313" key="6">
    <source>
        <dbReference type="WBParaSite" id="jg4519"/>
    </source>
</evidence>
<dbReference type="SUPFAM" id="SSF50729">
    <property type="entry name" value="PH domain-like"/>
    <property type="match status" value="2"/>
</dbReference>
<dbReference type="InterPro" id="IPR011993">
    <property type="entry name" value="PH-like_dom_sf"/>
</dbReference>
<sequence length="495" mass="56005">MSTAKGVDYSPGDFNHARAVIDAAARSNGGPPTTSTSSNVRVRQVGDTTIVTEHRDPYSFYWQLDQFKKKPEEPPRRIPPADYVIDEEEEMDEQLSPIFQEHCTVLSPDSHDSGVNMESHYSRPQKEEAAHRQLPAGWEKHEDPSGFSYYWHVDSGTIQRDPPPPKRPVIPEEVPLPINVAQQTIPLQIPLPPPPQEPIIEEHAFRQTTTKRRVENQDESSDTETNTDKKTSTRFMVRSLGWLEIPEEELTAERSTRAVNKAILELSSSAHRIPDTEKWGGGKELILELNDKELTLLDPENMNVVNKHTIQQIRVWGSAKTMLGTLHICDSPAKVIANNLKDICKRLMTQRRPASLHNTEFVPEKRITKESLLLTPIDEPKRNIRCHFIGVTQVPRATGIEVLNEAVDRLVNQVRPDRWVLCDVSIAPSTIVITELNGNKIAQCRVRYLSFLALDMTLDGVLSLCTRPQKISCATSFMWSPLLVPWQKLSRQPAS</sequence>
<dbReference type="SUPFAM" id="SSF51045">
    <property type="entry name" value="WW domain"/>
    <property type="match status" value="1"/>
</dbReference>
<dbReference type="Pfam" id="PF00640">
    <property type="entry name" value="PID"/>
    <property type="match status" value="1"/>
</dbReference>
<dbReference type="InterPro" id="IPR036020">
    <property type="entry name" value="WW_dom_sf"/>
</dbReference>
<accession>A0A915EA87</accession>
<dbReference type="AlphaFoldDB" id="A0A915EA87"/>
<evidence type="ECO:0000256" key="2">
    <source>
        <dbReference type="SAM" id="MobiDB-lite"/>
    </source>
</evidence>
<evidence type="ECO:0000259" key="4">
    <source>
        <dbReference type="PROSITE" id="PS50020"/>
    </source>
</evidence>
<organism evidence="5 6">
    <name type="scientific">Ditylenchus dipsaci</name>
    <dbReference type="NCBI Taxonomy" id="166011"/>
    <lineage>
        <taxon>Eukaryota</taxon>
        <taxon>Metazoa</taxon>
        <taxon>Ecdysozoa</taxon>
        <taxon>Nematoda</taxon>
        <taxon>Chromadorea</taxon>
        <taxon>Rhabditida</taxon>
        <taxon>Tylenchina</taxon>
        <taxon>Tylenchomorpha</taxon>
        <taxon>Sphaerularioidea</taxon>
        <taxon>Anguinidae</taxon>
        <taxon>Anguininae</taxon>
        <taxon>Ditylenchus</taxon>
    </lineage>
</organism>
<protein>
    <submittedName>
        <fullName evidence="6">WW domain-containing protein</fullName>
    </submittedName>
</protein>
<evidence type="ECO:0000256" key="1">
    <source>
        <dbReference type="ARBA" id="ARBA00022737"/>
    </source>
</evidence>
<feature type="region of interest" description="Disordered" evidence="2">
    <location>
        <begin position="205"/>
        <end position="230"/>
    </location>
</feature>
<dbReference type="WBParaSite" id="jg4519">
    <property type="protein sequence ID" value="jg4519"/>
    <property type="gene ID" value="jg4519"/>
</dbReference>
<dbReference type="CDD" id="cd00201">
    <property type="entry name" value="WW"/>
    <property type="match status" value="1"/>
</dbReference>
<dbReference type="PANTHER" id="PTHR14058:SF8">
    <property type="entry name" value="PROTEIN FE65 HOMOLOG"/>
    <property type="match status" value="1"/>
</dbReference>
<dbReference type="Gene3D" id="2.20.70.10">
    <property type="match status" value="1"/>
</dbReference>
<evidence type="ECO:0000259" key="3">
    <source>
        <dbReference type="PROSITE" id="PS01179"/>
    </source>
</evidence>
<keyword evidence="1" id="KW-0677">Repeat</keyword>
<dbReference type="PANTHER" id="PTHR14058">
    <property type="entry name" value="AMYLOID BETA A4 PRECURSOR PROTEIN-BINDING FAMILY B"/>
    <property type="match status" value="1"/>
</dbReference>
<evidence type="ECO:0000313" key="5">
    <source>
        <dbReference type="Proteomes" id="UP000887574"/>
    </source>
</evidence>
<feature type="domain" description="PID" evidence="3">
    <location>
        <begin position="235"/>
        <end position="313"/>
    </location>
</feature>
<dbReference type="InterPro" id="IPR006020">
    <property type="entry name" value="PTB/PI_dom"/>
</dbReference>
<dbReference type="Proteomes" id="UP000887574">
    <property type="component" value="Unplaced"/>
</dbReference>
<reference evidence="6" key="1">
    <citation type="submission" date="2022-11" db="UniProtKB">
        <authorList>
            <consortium name="WormBaseParasite"/>
        </authorList>
    </citation>
    <scope>IDENTIFICATION</scope>
</reference>
<dbReference type="InterPro" id="IPR001202">
    <property type="entry name" value="WW_dom"/>
</dbReference>
<dbReference type="InterPro" id="IPR039576">
    <property type="entry name" value="APBB1/2/3"/>
</dbReference>
<dbReference type="PROSITE" id="PS50020">
    <property type="entry name" value="WW_DOMAIN_2"/>
    <property type="match status" value="1"/>
</dbReference>
<dbReference type="GO" id="GO:0006355">
    <property type="term" value="P:regulation of DNA-templated transcription"/>
    <property type="evidence" value="ECO:0007669"/>
    <property type="project" value="TreeGrafter"/>
</dbReference>
<dbReference type="GO" id="GO:0005737">
    <property type="term" value="C:cytoplasm"/>
    <property type="evidence" value="ECO:0007669"/>
    <property type="project" value="TreeGrafter"/>
</dbReference>
<feature type="domain" description="WW" evidence="4">
    <location>
        <begin position="132"/>
        <end position="165"/>
    </location>
</feature>
<dbReference type="GO" id="GO:0005634">
    <property type="term" value="C:nucleus"/>
    <property type="evidence" value="ECO:0007669"/>
    <property type="project" value="TreeGrafter"/>
</dbReference>